<evidence type="ECO:0000313" key="2">
    <source>
        <dbReference type="Proteomes" id="UP000265663"/>
    </source>
</evidence>
<proteinExistence type="predicted"/>
<dbReference type="EMBL" id="KE747826">
    <property type="protein sequence ID" value="RMZ71363.1"/>
    <property type="molecule type" value="Genomic_DNA"/>
</dbReference>
<name>A0A3M7MA08_9PLEO</name>
<evidence type="ECO:0000313" key="1">
    <source>
        <dbReference type="EMBL" id="RMZ71363.1"/>
    </source>
</evidence>
<sequence>MGQRNSPTTYSHTEDCLRSVRRFRLTRSLDTTFSLDRSIASQLYFLPPLFGLAQEKEVAATPLTSHIRLLIAAEHTAIHLLLLLRRAAALSTQQTAHLYSLAEQYRTMEKELRDLDAAFVEFKQYFVLPGFQKNLPIPANAGTVPRNPVAWSEEMRVMVEAHVERWTSQRHVVQRVRGLLEAGCEAMAVSEGAFDDGDGDEEGVDGG</sequence>
<accession>A0A3M7MA08</accession>
<protein>
    <submittedName>
        <fullName evidence="1">Uncharacterized protein</fullName>
    </submittedName>
</protein>
<dbReference type="Proteomes" id="UP000265663">
    <property type="component" value="Unassembled WGS sequence"/>
</dbReference>
<organism evidence="1 2">
    <name type="scientific">Pyrenophora seminiperda CCB06</name>
    <dbReference type="NCBI Taxonomy" id="1302712"/>
    <lineage>
        <taxon>Eukaryota</taxon>
        <taxon>Fungi</taxon>
        <taxon>Dikarya</taxon>
        <taxon>Ascomycota</taxon>
        <taxon>Pezizomycotina</taxon>
        <taxon>Dothideomycetes</taxon>
        <taxon>Pleosporomycetidae</taxon>
        <taxon>Pleosporales</taxon>
        <taxon>Pleosporineae</taxon>
        <taxon>Pleosporaceae</taxon>
        <taxon>Pyrenophora</taxon>
    </lineage>
</organism>
<reference evidence="1 2" key="1">
    <citation type="journal article" date="2014" name="PLoS ONE">
        <title>De novo Genome Assembly of the Fungal Plant Pathogen Pyrenophora semeniperda.</title>
        <authorList>
            <person name="Soliai M.M."/>
            <person name="Meyer S.E."/>
            <person name="Udall J.A."/>
            <person name="Elzinga D.E."/>
            <person name="Hermansen R.A."/>
            <person name="Bodily P.M."/>
            <person name="Hart A.A."/>
            <person name="Coleman C.E."/>
        </authorList>
    </citation>
    <scope>NUCLEOTIDE SEQUENCE [LARGE SCALE GENOMIC DNA]</scope>
    <source>
        <strain evidence="1 2">CCB06</strain>
        <tissue evidence="1">Mycelium</tissue>
    </source>
</reference>
<keyword evidence="2" id="KW-1185">Reference proteome</keyword>
<dbReference type="OrthoDB" id="3695298at2759"/>
<dbReference type="AlphaFoldDB" id="A0A3M7MA08"/>
<gene>
    <name evidence="1" type="ORF">GMOD_00005906</name>
</gene>